<organism evidence="1 2">
    <name type="scientific">Zunongwangia pacifica</name>
    <dbReference type="NCBI Taxonomy" id="2911062"/>
    <lineage>
        <taxon>Bacteria</taxon>
        <taxon>Pseudomonadati</taxon>
        <taxon>Bacteroidota</taxon>
        <taxon>Flavobacteriia</taxon>
        <taxon>Flavobacteriales</taxon>
        <taxon>Flavobacteriaceae</taxon>
        <taxon>Zunongwangia</taxon>
    </lineage>
</organism>
<gene>
    <name evidence="1" type="ORF">L1967_15250</name>
</gene>
<reference evidence="1" key="1">
    <citation type="submission" date="2022-01" db="EMBL/GenBank/DDBJ databases">
        <title>Genome sequencing of Zunongwangia sp. M21534 genome.</title>
        <authorList>
            <person name="Chen Y."/>
            <person name="Dong C."/>
            <person name="Shao Z."/>
        </authorList>
    </citation>
    <scope>NUCLEOTIDE SEQUENCE</scope>
    <source>
        <strain evidence="1">MCCC M21534</strain>
    </source>
</reference>
<accession>A0A9X2A3K1</accession>
<dbReference type="Pfam" id="PF10652">
    <property type="entry name" value="DUF2480"/>
    <property type="match status" value="1"/>
</dbReference>
<comment type="caution">
    <text evidence="1">The sequence shown here is derived from an EMBL/GenBank/DDBJ whole genome shotgun (WGS) entry which is preliminary data.</text>
</comment>
<keyword evidence="2" id="KW-1185">Reference proteome</keyword>
<proteinExistence type="predicted"/>
<protein>
    <submittedName>
        <fullName evidence="1">DUF2480 family protein</fullName>
    </submittedName>
</protein>
<dbReference type="InterPro" id="IPR018914">
    <property type="entry name" value="DUF2480"/>
</dbReference>
<sequence length="171" mass="19420">MATGEIVNRVANSTLVTFNLEDYYPKGQRVAFDISSWLLEGFVLRESTFREEAKNYDWSQYQDCYVALHCSTDAIIPAWAYMLIATYLQPYAKKTVTGSLDDLENILYTEIIQQMDLSELEDKPVIIKGCANKPVPKNAYLLLISKLQPIAKSIMYGEACSSVPLYKKPKN</sequence>
<dbReference type="AlphaFoldDB" id="A0A9X2A3K1"/>
<name>A0A9X2A3K1_9FLAO</name>
<dbReference type="RefSeq" id="WP_249602365.1">
    <property type="nucleotide sequence ID" value="NZ_JAKHSK010000024.1"/>
</dbReference>
<dbReference type="Proteomes" id="UP001139521">
    <property type="component" value="Unassembled WGS sequence"/>
</dbReference>
<evidence type="ECO:0000313" key="2">
    <source>
        <dbReference type="Proteomes" id="UP001139521"/>
    </source>
</evidence>
<evidence type="ECO:0000313" key="1">
    <source>
        <dbReference type="EMBL" id="MCL6219649.1"/>
    </source>
</evidence>
<dbReference type="EMBL" id="JAKHSK010000024">
    <property type="protein sequence ID" value="MCL6219649.1"/>
    <property type="molecule type" value="Genomic_DNA"/>
</dbReference>